<keyword evidence="3" id="KW-1185">Reference proteome</keyword>
<feature type="compositionally biased region" description="Basic and acidic residues" evidence="1">
    <location>
        <begin position="40"/>
        <end position="54"/>
    </location>
</feature>
<name>A0A4Y8CWE3_9HELO</name>
<dbReference type="Proteomes" id="UP000297299">
    <property type="component" value="Unassembled WGS sequence"/>
</dbReference>
<feature type="region of interest" description="Disordered" evidence="1">
    <location>
        <begin position="1"/>
        <end position="108"/>
    </location>
</feature>
<dbReference type="EMBL" id="PHWZ01000253">
    <property type="protein sequence ID" value="TEY52888.1"/>
    <property type="molecule type" value="Genomic_DNA"/>
</dbReference>
<proteinExistence type="predicted"/>
<gene>
    <name evidence="2" type="ORF">BOTCAL_0254g00130</name>
</gene>
<accession>A0A4Y8CWE3</accession>
<comment type="caution">
    <text evidence="2">The sequence shown here is derived from an EMBL/GenBank/DDBJ whole genome shotgun (WGS) entry which is preliminary data.</text>
</comment>
<reference evidence="2 3" key="1">
    <citation type="submission" date="2017-11" db="EMBL/GenBank/DDBJ databases">
        <title>Comparative genomics of Botrytis spp.</title>
        <authorList>
            <person name="Valero-Jimenez C.A."/>
            <person name="Tapia P."/>
            <person name="Veloso J."/>
            <person name="Silva-Moreno E."/>
            <person name="Staats M."/>
            <person name="Valdes J.H."/>
            <person name="Van Kan J.A.L."/>
        </authorList>
    </citation>
    <scope>NUCLEOTIDE SEQUENCE [LARGE SCALE GENOMIC DNA]</scope>
    <source>
        <strain evidence="2 3">MUCL2830</strain>
    </source>
</reference>
<dbReference type="OrthoDB" id="10404296at2759"/>
<sequence>MTSRPSPYDNPPDNLGRPHQSACSKDSERENRRAVTYPPVHDRRKEPDANDHKQRPGKSKRRRLMASIFGRKKADQTTQNHKGQETNVENGKAKGKKKTSRSKSVKKGIIIPTLRQYIMNEGPGRTT</sequence>
<feature type="compositionally biased region" description="Basic residues" evidence="1">
    <location>
        <begin position="93"/>
        <end position="106"/>
    </location>
</feature>
<feature type="compositionally biased region" description="Basic residues" evidence="1">
    <location>
        <begin position="55"/>
        <end position="64"/>
    </location>
</feature>
<evidence type="ECO:0000313" key="3">
    <source>
        <dbReference type="Proteomes" id="UP000297299"/>
    </source>
</evidence>
<dbReference type="AlphaFoldDB" id="A0A4Y8CWE3"/>
<protein>
    <submittedName>
        <fullName evidence="2">Uncharacterized protein</fullName>
    </submittedName>
</protein>
<organism evidence="2 3">
    <name type="scientific">Botryotinia calthae</name>
    <dbReference type="NCBI Taxonomy" id="38488"/>
    <lineage>
        <taxon>Eukaryota</taxon>
        <taxon>Fungi</taxon>
        <taxon>Dikarya</taxon>
        <taxon>Ascomycota</taxon>
        <taxon>Pezizomycotina</taxon>
        <taxon>Leotiomycetes</taxon>
        <taxon>Helotiales</taxon>
        <taxon>Sclerotiniaceae</taxon>
        <taxon>Botryotinia</taxon>
    </lineage>
</organism>
<feature type="compositionally biased region" description="Polar residues" evidence="1">
    <location>
        <begin position="76"/>
        <end position="89"/>
    </location>
</feature>
<evidence type="ECO:0000256" key="1">
    <source>
        <dbReference type="SAM" id="MobiDB-lite"/>
    </source>
</evidence>
<evidence type="ECO:0000313" key="2">
    <source>
        <dbReference type="EMBL" id="TEY52888.1"/>
    </source>
</evidence>